<sequence>MRWKVSFRLIKNETFKDIYNSERSCSMAYLSSFHTQLVQTKISSVYNENYSKYWAIDHKQMECTAPMFKRTAEIIPE</sequence>
<evidence type="ECO:0000313" key="1">
    <source>
        <dbReference type="EMBL" id="JAH91838.1"/>
    </source>
</evidence>
<dbReference type="EMBL" id="GBXM01016739">
    <property type="protein sequence ID" value="JAH91838.1"/>
    <property type="molecule type" value="Transcribed_RNA"/>
</dbReference>
<reference evidence="1" key="1">
    <citation type="submission" date="2014-11" db="EMBL/GenBank/DDBJ databases">
        <authorList>
            <person name="Amaro Gonzalez C."/>
        </authorList>
    </citation>
    <scope>NUCLEOTIDE SEQUENCE</scope>
</reference>
<proteinExistence type="predicted"/>
<dbReference type="AlphaFoldDB" id="A0A0E9WQW2"/>
<accession>A0A0E9WQW2</accession>
<organism evidence="1">
    <name type="scientific">Anguilla anguilla</name>
    <name type="common">European freshwater eel</name>
    <name type="synonym">Muraena anguilla</name>
    <dbReference type="NCBI Taxonomy" id="7936"/>
    <lineage>
        <taxon>Eukaryota</taxon>
        <taxon>Metazoa</taxon>
        <taxon>Chordata</taxon>
        <taxon>Craniata</taxon>
        <taxon>Vertebrata</taxon>
        <taxon>Euteleostomi</taxon>
        <taxon>Actinopterygii</taxon>
        <taxon>Neopterygii</taxon>
        <taxon>Teleostei</taxon>
        <taxon>Anguilliformes</taxon>
        <taxon>Anguillidae</taxon>
        <taxon>Anguilla</taxon>
    </lineage>
</organism>
<reference evidence="1" key="2">
    <citation type="journal article" date="2015" name="Fish Shellfish Immunol.">
        <title>Early steps in the European eel (Anguilla anguilla)-Vibrio vulnificus interaction in the gills: Role of the RtxA13 toxin.</title>
        <authorList>
            <person name="Callol A."/>
            <person name="Pajuelo D."/>
            <person name="Ebbesson L."/>
            <person name="Teles M."/>
            <person name="MacKenzie S."/>
            <person name="Amaro C."/>
        </authorList>
    </citation>
    <scope>NUCLEOTIDE SEQUENCE</scope>
</reference>
<name>A0A0E9WQW2_ANGAN</name>
<protein>
    <submittedName>
        <fullName evidence="1">Uncharacterized protein</fullName>
    </submittedName>
</protein>